<dbReference type="OrthoDB" id="7254531at2"/>
<sequence length="949" mass="108346">MLKYINYQLLDDEEQQKQLERAVAPLISRNIRQNIDAFRQYIPSVLEMLHEHEVQQFSLFCTAQQQLNIVDFATGRVFYTADPMQEVADELSDYFQHASYFCLRADADGQEWRHQPLPAKVDVMLVFGMGLGLHLLELISSSRIRFMVIYEPSADVFACSAQAADWREILDTAHAVGTHIFLQIGSEANSLPAELQELLDFDQDLNEIFVYRHQFHPMMDDVIAYVMKNHGNSEALLQSSHIFTPYKDYADYVAERAGNVIGSEQVSPVEDPAAQALYEKNMAALATFYPKVHQELLNHKTRAWKLVTDSKGNLNLYHQKRHGLFHQDLNVESTQLVDYFIEHPFKDDVVLSQRTSYKFRNYLHFSKIVELQPHIEKILTQQSKLPEQVETLIVFGIGLGQHIELLTKQRNIKNLFLCEPNLDFFAASLWVTDWAGIIEQADSSGGRIYLNLGGDGSHYFYDLMSQFYQVGAYSIADTYMLSTYYNVGMQKAIADLRAELRVVLAMGEYYDHARFGIAHSYHSLHSGQRFLKHANNEYKHLPALDLPVFIIGNGPSLDQCFEYLKEYRDQVILISCGTALRSLHKHDICPDFHAEIEQNRATYDWVTQIKDPDYLKRINLLSVNGIHPDTSALFKATYLCFKDGEASTYIFHNGMKKNGYKVASLAYAYPTVTNMVMNYAIKLGWKCFYLFGVDLGFIDINQHHSQHSAYYKTDGSQAYDYKARHGGGVPAPGNFRAQLYTKPEFDVSRKLIEQAITKAGRKLEVYNCSDGVKIKGTVPLLPENILLEQSTTQRKDELLSALFQEAFYPAVPELADKIYRALDPDLYDKSMQTWLELLAEDATDTASAKALVNEQWNFMRSRAVVDKDITFCLFHGSSNFIAAVLTKIVANITTENDEALQTFNQVLAIWRGYLEQGRSRYLSDPLAFDSVSVSYLFTPPKAKPVTDTN</sequence>
<dbReference type="InterPro" id="IPR002826">
    <property type="entry name" value="MptE-like"/>
</dbReference>
<proteinExistence type="predicted"/>
<dbReference type="Gene3D" id="3.90.1480.10">
    <property type="entry name" value="Alpha-2,3-sialyltransferase"/>
    <property type="match status" value="1"/>
</dbReference>
<keyword evidence="4" id="KW-1185">Reference proteome</keyword>
<organism evidence="3 4">
    <name type="scientific">Rheinheimera riviphila</name>
    <dbReference type="NCBI Taxonomy" id="1834037"/>
    <lineage>
        <taxon>Bacteria</taxon>
        <taxon>Pseudomonadati</taxon>
        <taxon>Pseudomonadota</taxon>
        <taxon>Gammaproteobacteria</taxon>
        <taxon>Chromatiales</taxon>
        <taxon>Chromatiaceae</taxon>
        <taxon>Rheinheimera</taxon>
    </lineage>
</organism>
<evidence type="ECO:0000313" key="3">
    <source>
        <dbReference type="EMBL" id="RVU34563.1"/>
    </source>
</evidence>
<evidence type="ECO:0000259" key="1">
    <source>
        <dbReference type="Pfam" id="PF01973"/>
    </source>
</evidence>
<dbReference type="PANTHER" id="PTHR41786:SF1">
    <property type="entry name" value="6-HYDROXYMETHYLPTERIN DIPHOSPHOKINASE MPTE-LIKE DOMAIN-CONTAINING PROTEIN"/>
    <property type="match status" value="1"/>
</dbReference>
<accession>A0A437QJ83</accession>
<name>A0A437QJ83_9GAMM</name>
<dbReference type="AlphaFoldDB" id="A0A437QJ83"/>
<comment type="caution">
    <text evidence="3">The sequence shown here is derived from an EMBL/GenBank/DDBJ whole genome shotgun (WGS) entry which is preliminary data.</text>
</comment>
<dbReference type="Pfam" id="PF01973">
    <property type="entry name" value="MptE-like"/>
    <property type="match status" value="1"/>
</dbReference>
<dbReference type="PANTHER" id="PTHR41786">
    <property type="entry name" value="MOTILITY ACCESSORY FACTOR MAF"/>
    <property type="match status" value="1"/>
</dbReference>
<dbReference type="Pfam" id="PF20157">
    <property type="entry name" value="Maf_flag10_N"/>
    <property type="match status" value="2"/>
</dbReference>
<dbReference type="InterPro" id="IPR045376">
    <property type="entry name" value="Maf_N"/>
</dbReference>
<gene>
    <name evidence="3" type="ORF">EOE67_15075</name>
</gene>
<dbReference type="EMBL" id="SACS01000017">
    <property type="protein sequence ID" value="RVU34563.1"/>
    <property type="molecule type" value="Genomic_DNA"/>
</dbReference>
<evidence type="ECO:0000313" key="4">
    <source>
        <dbReference type="Proteomes" id="UP000283077"/>
    </source>
</evidence>
<dbReference type="RefSeq" id="WP_127700161.1">
    <property type="nucleotide sequence ID" value="NZ_SACS01000017.1"/>
</dbReference>
<reference evidence="3 4" key="1">
    <citation type="submission" date="2019-01" db="EMBL/GenBank/DDBJ databases">
        <authorList>
            <person name="Chen W.-M."/>
        </authorList>
    </citation>
    <scope>NUCLEOTIDE SEQUENCE [LARGE SCALE GENOMIC DNA]</scope>
    <source>
        <strain evidence="3 4">KYPC3</strain>
    </source>
</reference>
<feature type="domain" description="6-hydroxymethylpterin diphosphokinase MptE-like" evidence="1">
    <location>
        <begin position="530"/>
        <end position="698"/>
    </location>
</feature>
<protein>
    <submittedName>
        <fullName evidence="3">DUF115 domain-containing protein</fullName>
    </submittedName>
</protein>
<feature type="domain" description="Glycosyltransferase Maf N-terminal" evidence="2">
    <location>
        <begin position="113"/>
        <end position="228"/>
    </location>
</feature>
<dbReference type="Proteomes" id="UP000283077">
    <property type="component" value="Unassembled WGS sequence"/>
</dbReference>
<feature type="domain" description="Glycosyltransferase Maf N-terminal" evidence="2">
    <location>
        <begin position="277"/>
        <end position="503"/>
    </location>
</feature>
<evidence type="ECO:0000259" key="2">
    <source>
        <dbReference type="Pfam" id="PF20157"/>
    </source>
</evidence>